<evidence type="ECO:0000313" key="3">
    <source>
        <dbReference type="Proteomes" id="UP000821853"/>
    </source>
</evidence>
<dbReference type="OrthoDB" id="5590282at2759"/>
<dbReference type="Proteomes" id="UP000821853">
    <property type="component" value="Chromosome 1"/>
</dbReference>
<dbReference type="Gene3D" id="1.10.472.10">
    <property type="entry name" value="Cyclin-like"/>
    <property type="match status" value="2"/>
</dbReference>
<dbReference type="SUPFAM" id="SSF47954">
    <property type="entry name" value="Cyclin-like"/>
    <property type="match status" value="1"/>
</dbReference>
<proteinExistence type="predicted"/>
<name>A0A9J6FKM6_HAELO</name>
<dbReference type="InterPro" id="IPR006671">
    <property type="entry name" value="Cyclin_N"/>
</dbReference>
<reference evidence="2 3" key="1">
    <citation type="journal article" date="2020" name="Cell">
        <title>Large-Scale Comparative Analyses of Tick Genomes Elucidate Their Genetic Diversity and Vector Capacities.</title>
        <authorList>
            <consortium name="Tick Genome and Microbiome Consortium (TIGMIC)"/>
            <person name="Jia N."/>
            <person name="Wang J."/>
            <person name="Shi W."/>
            <person name="Du L."/>
            <person name="Sun Y."/>
            <person name="Zhan W."/>
            <person name="Jiang J.F."/>
            <person name="Wang Q."/>
            <person name="Zhang B."/>
            <person name="Ji P."/>
            <person name="Bell-Sakyi L."/>
            <person name="Cui X.M."/>
            <person name="Yuan T.T."/>
            <person name="Jiang B.G."/>
            <person name="Yang W.F."/>
            <person name="Lam T.T."/>
            <person name="Chang Q.C."/>
            <person name="Ding S.J."/>
            <person name="Wang X.J."/>
            <person name="Zhu J.G."/>
            <person name="Ruan X.D."/>
            <person name="Zhao L."/>
            <person name="Wei J.T."/>
            <person name="Ye R.Z."/>
            <person name="Que T.C."/>
            <person name="Du C.H."/>
            <person name="Zhou Y.H."/>
            <person name="Cheng J.X."/>
            <person name="Dai P.F."/>
            <person name="Guo W.B."/>
            <person name="Han X.H."/>
            <person name="Huang E.J."/>
            <person name="Li L.F."/>
            <person name="Wei W."/>
            <person name="Gao Y.C."/>
            <person name="Liu J.Z."/>
            <person name="Shao H.Z."/>
            <person name="Wang X."/>
            <person name="Wang C.C."/>
            <person name="Yang T.C."/>
            <person name="Huo Q.B."/>
            <person name="Li W."/>
            <person name="Chen H.Y."/>
            <person name="Chen S.E."/>
            <person name="Zhou L.G."/>
            <person name="Ni X.B."/>
            <person name="Tian J.H."/>
            <person name="Sheng Y."/>
            <person name="Liu T."/>
            <person name="Pan Y.S."/>
            <person name="Xia L.Y."/>
            <person name="Li J."/>
            <person name="Zhao F."/>
            <person name="Cao W.C."/>
        </authorList>
    </citation>
    <scope>NUCLEOTIDE SEQUENCE [LARGE SCALE GENOMIC DNA]</scope>
    <source>
        <strain evidence="2">HaeL-2018</strain>
    </source>
</reference>
<dbReference type="InterPro" id="IPR039361">
    <property type="entry name" value="Cyclin"/>
</dbReference>
<feature type="domain" description="Cyclin N-terminal" evidence="1">
    <location>
        <begin position="3"/>
        <end position="62"/>
    </location>
</feature>
<dbReference type="PANTHER" id="PTHR10177">
    <property type="entry name" value="CYCLINS"/>
    <property type="match status" value="1"/>
</dbReference>
<gene>
    <name evidence="2" type="ORF">HPB48_014249</name>
</gene>
<evidence type="ECO:0000313" key="2">
    <source>
        <dbReference type="EMBL" id="KAH9362969.1"/>
    </source>
</evidence>
<protein>
    <recommendedName>
        <fullName evidence="1">Cyclin N-terminal domain-containing protein</fullName>
    </recommendedName>
</protein>
<dbReference type="EMBL" id="JABSTR010000001">
    <property type="protein sequence ID" value="KAH9362969.1"/>
    <property type="molecule type" value="Genomic_DNA"/>
</dbReference>
<dbReference type="InterPro" id="IPR036915">
    <property type="entry name" value="Cyclin-like_sf"/>
</dbReference>
<comment type="caution">
    <text evidence="2">The sequence shown here is derived from an EMBL/GenBank/DDBJ whole genome shotgun (WGS) entry which is preliminary data.</text>
</comment>
<dbReference type="VEuPathDB" id="VectorBase:HLOH_059146"/>
<evidence type="ECO:0000259" key="1">
    <source>
        <dbReference type="Pfam" id="PF00134"/>
    </source>
</evidence>
<organism evidence="2 3">
    <name type="scientific">Haemaphysalis longicornis</name>
    <name type="common">Bush tick</name>
    <dbReference type="NCBI Taxonomy" id="44386"/>
    <lineage>
        <taxon>Eukaryota</taxon>
        <taxon>Metazoa</taxon>
        <taxon>Ecdysozoa</taxon>
        <taxon>Arthropoda</taxon>
        <taxon>Chelicerata</taxon>
        <taxon>Arachnida</taxon>
        <taxon>Acari</taxon>
        <taxon>Parasitiformes</taxon>
        <taxon>Ixodida</taxon>
        <taxon>Ixodoidea</taxon>
        <taxon>Ixodidae</taxon>
        <taxon>Haemaphysalinae</taxon>
        <taxon>Haemaphysalis</taxon>
    </lineage>
</organism>
<sequence>MSAQRNCLQLLGTAALFTASKFEGGYQLRCRELLYATGDIYTKEDLLCMEQEMLKVLDYNICAPTIYYFLRRFGEVSKVPGRCQTSGPVLL</sequence>
<accession>A0A9J6FKM6</accession>
<dbReference type="Pfam" id="PF00134">
    <property type="entry name" value="Cyclin_N"/>
    <property type="match status" value="1"/>
</dbReference>
<dbReference type="AlphaFoldDB" id="A0A9J6FKM6"/>
<keyword evidence="3" id="KW-1185">Reference proteome</keyword>